<evidence type="ECO:0000256" key="17">
    <source>
        <dbReference type="SAM" id="SignalP"/>
    </source>
</evidence>
<evidence type="ECO:0000256" key="5">
    <source>
        <dbReference type="ARBA" id="ARBA00022729"/>
    </source>
</evidence>
<sequence>MKLPLLSIFACISSASFASAHTIFAQLTADGKTYAVSHGIRTPSYDGPQTNVMSNNMACNGPPNPTTPSDKIISVTAGTNVSAVWRHTLQSGPNDVMDPGHKGPVMAYLKKVTNAKTDSGVGDGWFKIQEGGYSNGKWATNTVIDNKGNQIIPIPKCIPDGQYLLRAEMVALHGARSSGGAQLYMECAQIEITGGTGTAKPKTYSIPGVYKANDPGLLIDIYSMKTTSNYVIPGPPLFTCQ</sequence>
<dbReference type="GO" id="GO:0030245">
    <property type="term" value="P:cellulose catabolic process"/>
    <property type="evidence" value="ECO:0007669"/>
    <property type="project" value="UniProtKB-KW"/>
</dbReference>
<evidence type="ECO:0000313" key="19">
    <source>
        <dbReference type="EMBL" id="KAK0644411.1"/>
    </source>
</evidence>
<dbReference type="EMBL" id="JAULSV010000005">
    <property type="protein sequence ID" value="KAK0644411.1"/>
    <property type="molecule type" value="Genomic_DNA"/>
</dbReference>
<dbReference type="GO" id="GO:0046872">
    <property type="term" value="F:metal ion binding"/>
    <property type="evidence" value="ECO:0007669"/>
    <property type="project" value="UniProtKB-KW"/>
</dbReference>
<reference evidence="19" key="1">
    <citation type="submission" date="2023-06" db="EMBL/GenBank/DDBJ databases">
        <title>Genome-scale phylogeny and comparative genomics of the fungal order Sordariales.</title>
        <authorList>
            <consortium name="Lawrence Berkeley National Laboratory"/>
            <person name="Hensen N."/>
            <person name="Bonometti L."/>
            <person name="Westerberg I."/>
            <person name="Brannstrom I.O."/>
            <person name="Guillou S."/>
            <person name="Cros-Aarteil S."/>
            <person name="Calhoun S."/>
            <person name="Haridas S."/>
            <person name="Kuo A."/>
            <person name="Mondo S."/>
            <person name="Pangilinan J."/>
            <person name="Riley R."/>
            <person name="Labutti K."/>
            <person name="Andreopoulos B."/>
            <person name="Lipzen A."/>
            <person name="Chen C."/>
            <person name="Yanf M."/>
            <person name="Daum C."/>
            <person name="Ng V."/>
            <person name="Clum A."/>
            <person name="Steindorff A."/>
            <person name="Ohm R."/>
            <person name="Martin F."/>
            <person name="Silar P."/>
            <person name="Natvig D."/>
            <person name="Lalanne C."/>
            <person name="Gautier V."/>
            <person name="Ament-Velasquez S.L."/>
            <person name="Kruys A."/>
            <person name="Hutchinson M.I."/>
            <person name="Powell A.J."/>
            <person name="Barry K."/>
            <person name="Miller A.N."/>
            <person name="Grigoriev I.V."/>
            <person name="Debuchy R."/>
            <person name="Gladieux P."/>
            <person name="Thoren M.H."/>
            <person name="Johannesson H."/>
        </authorList>
    </citation>
    <scope>NUCLEOTIDE SEQUENCE</scope>
    <source>
        <strain evidence="19">SMH2532-1</strain>
    </source>
</reference>
<evidence type="ECO:0000256" key="11">
    <source>
        <dbReference type="ARBA" id="ARBA00023180"/>
    </source>
</evidence>
<comment type="caution">
    <text evidence="19">The sequence shown here is derived from an EMBL/GenBank/DDBJ whole genome shotgun (WGS) entry which is preliminary data.</text>
</comment>
<dbReference type="GO" id="GO:0016787">
    <property type="term" value="F:hydrolase activity"/>
    <property type="evidence" value="ECO:0007669"/>
    <property type="project" value="UniProtKB-KW"/>
</dbReference>
<evidence type="ECO:0000256" key="14">
    <source>
        <dbReference type="ARBA" id="ARBA00044502"/>
    </source>
</evidence>
<evidence type="ECO:0000256" key="8">
    <source>
        <dbReference type="ARBA" id="ARBA00023008"/>
    </source>
</evidence>
<proteinExistence type="inferred from homology"/>
<protein>
    <recommendedName>
        <fullName evidence="16">lytic cellulose monooxygenase (C4-dehydrogenating)</fullName>
        <ecNumber evidence="16">1.14.99.56</ecNumber>
    </recommendedName>
</protein>
<evidence type="ECO:0000259" key="18">
    <source>
        <dbReference type="Pfam" id="PF03443"/>
    </source>
</evidence>
<keyword evidence="6" id="KW-0136">Cellulose degradation</keyword>
<keyword evidence="10" id="KW-1015">Disulfide bond</keyword>
<dbReference type="EC" id="1.14.99.56" evidence="16"/>
<feature type="signal peptide" evidence="17">
    <location>
        <begin position="1"/>
        <end position="20"/>
    </location>
</feature>
<dbReference type="Pfam" id="PF03443">
    <property type="entry name" value="AA9"/>
    <property type="match status" value="1"/>
</dbReference>
<dbReference type="PANTHER" id="PTHR33353:SF18">
    <property type="entry name" value="ENDOGLUCANASE II"/>
    <property type="match status" value="1"/>
</dbReference>
<evidence type="ECO:0000256" key="1">
    <source>
        <dbReference type="ARBA" id="ARBA00001973"/>
    </source>
</evidence>
<dbReference type="Proteomes" id="UP001174936">
    <property type="component" value="Unassembled WGS sequence"/>
</dbReference>
<evidence type="ECO:0000256" key="3">
    <source>
        <dbReference type="ARBA" id="ARBA00022525"/>
    </source>
</evidence>
<feature type="domain" description="Auxiliary Activity family 9 catalytic" evidence="18">
    <location>
        <begin position="21"/>
        <end position="230"/>
    </location>
</feature>
<name>A0AA39Y3G8_9PEZI</name>
<keyword evidence="13" id="KW-0624">Polysaccharide degradation</keyword>
<organism evidence="19 20">
    <name type="scientific">Cercophora newfieldiana</name>
    <dbReference type="NCBI Taxonomy" id="92897"/>
    <lineage>
        <taxon>Eukaryota</taxon>
        <taxon>Fungi</taxon>
        <taxon>Dikarya</taxon>
        <taxon>Ascomycota</taxon>
        <taxon>Pezizomycotina</taxon>
        <taxon>Sordariomycetes</taxon>
        <taxon>Sordariomycetidae</taxon>
        <taxon>Sordariales</taxon>
        <taxon>Lasiosphaeriaceae</taxon>
        <taxon>Cercophora</taxon>
    </lineage>
</organism>
<evidence type="ECO:0000256" key="4">
    <source>
        <dbReference type="ARBA" id="ARBA00022723"/>
    </source>
</evidence>
<feature type="chain" id="PRO_5041245483" description="lytic cellulose monooxygenase (C4-dehydrogenating)" evidence="17">
    <location>
        <begin position="21"/>
        <end position="241"/>
    </location>
</feature>
<keyword evidence="9" id="KW-0503">Monooxygenase</keyword>
<comment type="catalytic activity">
    <reaction evidence="15">
        <text>[(1-&gt;4)-beta-D-glucosyl]n+m + reduced acceptor + O2 = 4-dehydro-beta-D-glucosyl-[(1-&gt;4)-beta-D-glucosyl]n-1 + [(1-&gt;4)-beta-D-glucosyl]m + acceptor + H2O.</text>
        <dbReference type="EC" id="1.14.99.56"/>
    </reaction>
</comment>
<keyword evidence="19" id="KW-0378">Hydrolase</keyword>
<evidence type="ECO:0000256" key="16">
    <source>
        <dbReference type="ARBA" id="ARBA00047174"/>
    </source>
</evidence>
<keyword evidence="7" id="KW-0560">Oxidoreductase</keyword>
<evidence type="ECO:0000256" key="13">
    <source>
        <dbReference type="ARBA" id="ARBA00023326"/>
    </source>
</evidence>
<keyword evidence="20" id="KW-1185">Reference proteome</keyword>
<dbReference type="GO" id="GO:0005576">
    <property type="term" value="C:extracellular region"/>
    <property type="evidence" value="ECO:0007669"/>
    <property type="project" value="UniProtKB-SubCell"/>
</dbReference>
<evidence type="ECO:0000256" key="12">
    <source>
        <dbReference type="ARBA" id="ARBA00023277"/>
    </source>
</evidence>
<evidence type="ECO:0000256" key="9">
    <source>
        <dbReference type="ARBA" id="ARBA00023033"/>
    </source>
</evidence>
<keyword evidence="4" id="KW-0479">Metal-binding</keyword>
<dbReference type="GO" id="GO:0004497">
    <property type="term" value="F:monooxygenase activity"/>
    <property type="evidence" value="ECO:0007669"/>
    <property type="project" value="UniProtKB-KW"/>
</dbReference>
<comment type="subcellular location">
    <subcellularLocation>
        <location evidence="2">Secreted</location>
    </subcellularLocation>
</comment>
<evidence type="ECO:0000256" key="10">
    <source>
        <dbReference type="ARBA" id="ARBA00023157"/>
    </source>
</evidence>
<evidence type="ECO:0000256" key="7">
    <source>
        <dbReference type="ARBA" id="ARBA00023002"/>
    </source>
</evidence>
<comment type="cofactor">
    <cofactor evidence="1">
        <name>Cu(2+)</name>
        <dbReference type="ChEBI" id="CHEBI:29036"/>
    </cofactor>
</comment>
<dbReference type="InterPro" id="IPR049892">
    <property type="entry name" value="AA9"/>
</dbReference>
<comment type="similarity">
    <text evidence="14">Belongs to the polysaccharide monooxygenase AA9 family.</text>
</comment>
<dbReference type="InterPro" id="IPR005103">
    <property type="entry name" value="AA9_LPMO"/>
</dbReference>
<keyword evidence="12" id="KW-0119">Carbohydrate metabolism</keyword>
<keyword evidence="11" id="KW-0325">Glycoprotein</keyword>
<keyword evidence="8" id="KW-0186">Copper</keyword>
<evidence type="ECO:0000313" key="20">
    <source>
        <dbReference type="Proteomes" id="UP001174936"/>
    </source>
</evidence>
<evidence type="ECO:0000256" key="15">
    <source>
        <dbReference type="ARBA" id="ARBA00045077"/>
    </source>
</evidence>
<evidence type="ECO:0000256" key="6">
    <source>
        <dbReference type="ARBA" id="ARBA00023001"/>
    </source>
</evidence>
<keyword evidence="3" id="KW-0964">Secreted</keyword>
<dbReference type="PANTHER" id="PTHR33353">
    <property type="entry name" value="PUTATIVE (AFU_ORTHOLOGUE AFUA_1G12560)-RELATED"/>
    <property type="match status" value="1"/>
</dbReference>
<evidence type="ECO:0000256" key="2">
    <source>
        <dbReference type="ARBA" id="ARBA00004613"/>
    </source>
</evidence>
<accession>A0AA39Y3G8</accession>
<keyword evidence="5 17" id="KW-0732">Signal</keyword>
<dbReference type="AlphaFoldDB" id="A0AA39Y3G8"/>
<dbReference type="CDD" id="cd21175">
    <property type="entry name" value="LPMO_AA9"/>
    <property type="match status" value="1"/>
</dbReference>
<gene>
    <name evidence="19" type="ORF">B0T16DRAFT_430563</name>
</gene>
<dbReference type="Gene3D" id="2.70.50.70">
    <property type="match status" value="1"/>
</dbReference>